<gene>
    <name evidence="5" type="ORF">TAV2_LOCUS2430</name>
</gene>
<dbReference type="PANTHER" id="PTHR33214">
    <property type="entry name" value="BIFUNCTIONAL INHIBITOR/LIPID-TRANSFER PROTEIN/SEED STORAGE 2S ALBUMIN SUPERFAMILY PROTEIN"/>
    <property type="match status" value="1"/>
</dbReference>
<keyword evidence="1" id="KW-0813">Transport</keyword>
<keyword evidence="2" id="KW-0446">Lipid-binding</keyword>
<evidence type="ECO:0000313" key="6">
    <source>
        <dbReference type="Proteomes" id="UP000836841"/>
    </source>
</evidence>
<organism evidence="5 6">
    <name type="scientific">Thlaspi arvense</name>
    <name type="common">Field penny-cress</name>
    <dbReference type="NCBI Taxonomy" id="13288"/>
    <lineage>
        <taxon>Eukaryota</taxon>
        <taxon>Viridiplantae</taxon>
        <taxon>Streptophyta</taxon>
        <taxon>Embryophyta</taxon>
        <taxon>Tracheophyta</taxon>
        <taxon>Spermatophyta</taxon>
        <taxon>Magnoliopsida</taxon>
        <taxon>eudicotyledons</taxon>
        <taxon>Gunneridae</taxon>
        <taxon>Pentapetalae</taxon>
        <taxon>rosids</taxon>
        <taxon>malvids</taxon>
        <taxon>Brassicales</taxon>
        <taxon>Brassicaceae</taxon>
        <taxon>Thlaspideae</taxon>
        <taxon>Thlaspi</taxon>
    </lineage>
</organism>
<keyword evidence="3" id="KW-0732">Signal</keyword>
<feature type="signal peptide" evidence="3">
    <location>
        <begin position="1"/>
        <end position="19"/>
    </location>
</feature>
<dbReference type="GO" id="GO:0008289">
    <property type="term" value="F:lipid binding"/>
    <property type="evidence" value="ECO:0007669"/>
    <property type="project" value="UniProtKB-KW"/>
</dbReference>
<dbReference type="AlphaFoldDB" id="A0AAU9R9T3"/>
<dbReference type="Pfam" id="PF00234">
    <property type="entry name" value="Tryp_alpha_amyl"/>
    <property type="match status" value="1"/>
</dbReference>
<dbReference type="PANTHER" id="PTHR33214:SF82">
    <property type="entry name" value="BIFUNCTIONAL INHIBITOR_LIPID-TRANSFER PROTEIN_SEED STORAGE 2S ALBUMIN SUPERFAMILY PROTEIN"/>
    <property type="match status" value="1"/>
</dbReference>
<dbReference type="Proteomes" id="UP000836841">
    <property type="component" value="Chromosome 1"/>
</dbReference>
<proteinExistence type="predicted"/>
<dbReference type="InterPro" id="IPR033872">
    <property type="entry name" value="nsLTP2"/>
</dbReference>
<reference evidence="5 6" key="1">
    <citation type="submission" date="2022-03" db="EMBL/GenBank/DDBJ databases">
        <authorList>
            <person name="Nunn A."/>
            <person name="Chopra R."/>
            <person name="Nunn A."/>
            <person name="Contreras Garrido A."/>
        </authorList>
    </citation>
    <scope>NUCLEOTIDE SEQUENCE [LARGE SCALE GENOMIC DNA]</scope>
</reference>
<dbReference type="InterPro" id="IPR036312">
    <property type="entry name" value="Bifun_inhib/LTP/seed_sf"/>
</dbReference>
<dbReference type="InterPro" id="IPR016140">
    <property type="entry name" value="Bifunc_inhib/LTP/seed_store"/>
</dbReference>
<evidence type="ECO:0000256" key="2">
    <source>
        <dbReference type="ARBA" id="ARBA00023121"/>
    </source>
</evidence>
<feature type="domain" description="Bifunctional inhibitor/plant lipid transfer protein/seed storage helical" evidence="4">
    <location>
        <begin position="42"/>
        <end position="100"/>
    </location>
</feature>
<evidence type="ECO:0000256" key="1">
    <source>
        <dbReference type="ARBA" id="ARBA00022448"/>
    </source>
</evidence>
<evidence type="ECO:0000313" key="5">
    <source>
        <dbReference type="EMBL" id="CAH2036483.1"/>
    </source>
</evidence>
<accession>A0AAU9R9T3</accession>
<feature type="chain" id="PRO_5043314236" description="Bifunctional inhibitor/plant lipid transfer protein/seed storage helical domain-containing protein" evidence="3">
    <location>
        <begin position="20"/>
        <end position="100"/>
    </location>
</feature>
<dbReference type="GO" id="GO:0006869">
    <property type="term" value="P:lipid transport"/>
    <property type="evidence" value="ECO:0007669"/>
    <property type="project" value="InterPro"/>
</dbReference>
<dbReference type="SUPFAM" id="SSF47699">
    <property type="entry name" value="Bifunctional inhibitor/lipid-transfer protein/seed storage 2S albumin"/>
    <property type="match status" value="1"/>
</dbReference>
<evidence type="ECO:0000259" key="4">
    <source>
        <dbReference type="Pfam" id="PF00234"/>
    </source>
</evidence>
<name>A0AAU9R9T3_THLAR</name>
<sequence>MKFTTLILITFVIIAISSSVPIRATAVEGFGEEENVCHLIRLLPCLPATYMGLPPSRGCCDRLKVQESCLCGYIKNQDYGITSPKSRSMLEECKIPYPNC</sequence>
<dbReference type="Gene3D" id="1.10.110.10">
    <property type="entry name" value="Plant lipid-transfer and hydrophobic proteins"/>
    <property type="match status" value="1"/>
</dbReference>
<protein>
    <recommendedName>
        <fullName evidence="4">Bifunctional inhibitor/plant lipid transfer protein/seed storage helical domain-containing protein</fullName>
    </recommendedName>
</protein>
<keyword evidence="6" id="KW-1185">Reference proteome</keyword>
<evidence type="ECO:0000256" key="3">
    <source>
        <dbReference type="SAM" id="SignalP"/>
    </source>
</evidence>
<dbReference type="EMBL" id="OU466857">
    <property type="protein sequence ID" value="CAH2036483.1"/>
    <property type="molecule type" value="Genomic_DNA"/>
</dbReference>